<reference evidence="2" key="1">
    <citation type="submission" date="2015-05" db="UniProtKB">
        <authorList>
            <consortium name="EnsemblMetazoa"/>
        </authorList>
    </citation>
    <scope>IDENTIFICATION</scope>
</reference>
<organism evidence="2 3">
    <name type="scientific">Rhodnius prolixus</name>
    <name type="common">Triatomid bug</name>
    <dbReference type="NCBI Taxonomy" id="13249"/>
    <lineage>
        <taxon>Eukaryota</taxon>
        <taxon>Metazoa</taxon>
        <taxon>Ecdysozoa</taxon>
        <taxon>Arthropoda</taxon>
        <taxon>Hexapoda</taxon>
        <taxon>Insecta</taxon>
        <taxon>Pterygota</taxon>
        <taxon>Neoptera</taxon>
        <taxon>Paraneoptera</taxon>
        <taxon>Hemiptera</taxon>
        <taxon>Heteroptera</taxon>
        <taxon>Panheteroptera</taxon>
        <taxon>Cimicomorpha</taxon>
        <taxon>Reduviidae</taxon>
        <taxon>Triatominae</taxon>
        <taxon>Rhodnius</taxon>
    </lineage>
</organism>
<dbReference type="HOGENOM" id="CLU_1877975_0_0_1"/>
<dbReference type="EMBL" id="ACPB03001903">
    <property type="status" value="NOT_ANNOTATED_CDS"/>
    <property type="molecule type" value="Genomic_DNA"/>
</dbReference>
<dbReference type="GeneID" id="141461294"/>
<protein>
    <recommendedName>
        <fullName evidence="4">Roadblock/LAMTOR2 domain-containing protein</fullName>
    </recommendedName>
</protein>
<sequence length="136" mass="15705">MEPEEKLIMEGEEEDELEDEPPSVYVMKKTLAKNPNLRLLILTTRDGIIVRTTGEEKYAKKVTSLLVPLCDKANAVFGELELKDQISFFIIKTTENDYMIHFDPNFFVIGVQKPGLNDIGNPIIYGKRKRKKRKYI</sequence>
<proteinExistence type="predicted"/>
<keyword evidence="3" id="KW-1185">Reference proteome</keyword>
<dbReference type="Gene3D" id="3.30.450.30">
    <property type="entry name" value="Dynein light chain 2a, cytoplasmic"/>
    <property type="match status" value="1"/>
</dbReference>
<feature type="region of interest" description="Disordered" evidence="1">
    <location>
        <begin position="1"/>
        <end position="20"/>
    </location>
</feature>
<dbReference type="Proteomes" id="UP000015103">
    <property type="component" value="Unassembled WGS sequence"/>
</dbReference>
<evidence type="ECO:0000313" key="2">
    <source>
        <dbReference type="EnsemblMetazoa" id="RPRC006055-PA"/>
    </source>
</evidence>
<dbReference type="InParanoid" id="T1HPT1"/>
<evidence type="ECO:0000313" key="3">
    <source>
        <dbReference type="Proteomes" id="UP000015103"/>
    </source>
</evidence>
<feature type="compositionally biased region" description="Acidic residues" evidence="1">
    <location>
        <begin position="10"/>
        <end position="20"/>
    </location>
</feature>
<evidence type="ECO:0000256" key="1">
    <source>
        <dbReference type="SAM" id="MobiDB-lite"/>
    </source>
</evidence>
<dbReference type="EnsemblMetazoa" id="RPRC006055-RA">
    <property type="protein sequence ID" value="RPRC006055-PA"/>
    <property type="gene ID" value="RPRC006055"/>
</dbReference>
<accession>T1HPT1</accession>
<evidence type="ECO:0008006" key="4">
    <source>
        <dbReference type="Google" id="ProtNLM"/>
    </source>
</evidence>
<dbReference type="SUPFAM" id="SSF103196">
    <property type="entry name" value="Roadblock/LC7 domain"/>
    <property type="match status" value="1"/>
</dbReference>
<name>T1HPT1_RHOPR</name>
<dbReference type="AlphaFoldDB" id="T1HPT1"/>
<dbReference type="RefSeq" id="XP_073998311.1">
    <property type="nucleotide sequence ID" value="XM_074142210.1"/>
</dbReference>
<dbReference type="VEuPathDB" id="VectorBase:RPRC006055"/>